<organism evidence="2 3">
    <name type="scientific">Polyangium spumosum</name>
    <dbReference type="NCBI Taxonomy" id="889282"/>
    <lineage>
        <taxon>Bacteria</taxon>
        <taxon>Pseudomonadati</taxon>
        <taxon>Myxococcota</taxon>
        <taxon>Polyangia</taxon>
        <taxon>Polyangiales</taxon>
        <taxon>Polyangiaceae</taxon>
        <taxon>Polyangium</taxon>
    </lineage>
</organism>
<feature type="region of interest" description="Disordered" evidence="1">
    <location>
        <begin position="575"/>
        <end position="599"/>
    </location>
</feature>
<accession>A0A6N7PRN7</accession>
<dbReference type="EMBL" id="WJIE01000006">
    <property type="protein sequence ID" value="MRG94653.1"/>
    <property type="molecule type" value="Genomic_DNA"/>
</dbReference>
<evidence type="ECO:0000313" key="3">
    <source>
        <dbReference type="Proteomes" id="UP000440224"/>
    </source>
</evidence>
<evidence type="ECO:0000313" key="2">
    <source>
        <dbReference type="EMBL" id="MRG94653.1"/>
    </source>
</evidence>
<dbReference type="Proteomes" id="UP000440224">
    <property type="component" value="Unassembled WGS sequence"/>
</dbReference>
<evidence type="ECO:0008006" key="4">
    <source>
        <dbReference type="Google" id="ProtNLM"/>
    </source>
</evidence>
<reference evidence="2 3" key="1">
    <citation type="submission" date="2019-10" db="EMBL/GenBank/DDBJ databases">
        <title>A soil myxobacterium in the family Polyangiaceae.</title>
        <authorList>
            <person name="Li Y."/>
            <person name="Wang J."/>
        </authorList>
    </citation>
    <scope>NUCLEOTIDE SEQUENCE [LARGE SCALE GENOMIC DNA]</scope>
    <source>
        <strain evidence="2 3">DSM 14734</strain>
    </source>
</reference>
<dbReference type="RefSeq" id="WP_153821480.1">
    <property type="nucleotide sequence ID" value="NZ_WJIE01000006.1"/>
</dbReference>
<gene>
    <name evidence="2" type="ORF">GF068_22425</name>
</gene>
<evidence type="ECO:0000256" key="1">
    <source>
        <dbReference type="SAM" id="MobiDB-lite"/>
    </source>
</evidence>
<comment type="caution">
    <text evidence="2">The sequence shown here is derived from an EMBL/GenBank/DDBJ whole genome shotgun (WGS) entry which is preliminary data.</text>
</comment>
<sequence length="701" mass="72308">MAGLSALVSCGGAAVQTQPGPPDEANSGAAVAVAAPVPTAAVAAPAADEGPEPPQKLDSLLGLVPRDAVLVANVPPPEKALAAMNPQLRAGLLAELSAGLANRLELDPKLVADVTKSFEGAVVFAGPQKRGGPAEPIDRACFGARMSDGALVTKALDLLGAEKKARGFFVVRSPKGIELAHGAWLEGPRALVACRTKDDLRDAFEVAAGRAPSVEASALLVKERAAEPFLAIDLHAMAAGKKSPPEPGSRLFVALVGQTQGLGLDVRFSGYGPEFPALGSVLDAAPQVVMPKLPEGAIAALGLSTQRSSGKTVADVLEVIGRALSPGLGQGVKGELGRSGIDLADIDEALGGEVVLGLYMDPKRPFSFDEVSEQPEKALGVLVAIATKDADAQKKLLSTIQAGAKGAKKVTVRGDTLTRDLKDGGVLHIESRPGFLLVGLGNKKVALDVVRRFGKGKDTLSANPAFLTARAKEKAASHALLFFDPALARSLADPTSGAKPGARVGGGSMLSLVLFPSDRGLELAATGDGAAELVGVGAALAVHGVRRYTTRAKAAEARNTVSWMARAAAAAYERASTSEKPGTHKLCKSAPPVPGVVPRDTTYVPSNKPGQDFEQGDDSAGWRCLRVSLPQPIRFQYEYRTGGAYKGPKRGGPDPGKDGFEVSAEGDLDGDGKTSLFTRIGKIQNGTIVLSPQIFVADELE</sequence>
<dbReference type="OrthoDB" id="5509808at2"/>
<proteinExistence type="predicted"/>
<keyword evidence="3" id="KW-1185">Reference proteome</keyword>
<feature type="compositionally biased region" description="Basic and acidic residues" evidence="1">
    <location>
        <begin position="651"/>
        <end position="660"/>
    </location>
</feature>
<feature type="region of interest" description="Disordered" evidence="1">
    <location>
        <begin position="642"/>
        <end position="667"/>
    </location>
</feature>
<dbReference type="AlphaFoldDB" id="A0A6N7PRN7"/>
<protein>
    <recommendedName>
        <fullName evidence="4">DUF3352 domain-containing protein</fullName>
    </recommendedName>
</protein>
<name>A0A6N7PRN7_9BACT</name>